<dbReference type="InterPro" id="IPR006600">
    <property type="entry name" value="HTH_CenpB_DNA-bd_dom"/>
</dbReference>
<evidence type="ECO:0000313" key="3">
    <source>
        <dbReference type="EnsemblProtists" id="HpaP813800"/>
    </source>
</evidence>
<dbReference type="HOGENOM" id="CLU_2781332_0_0_1"/>
<dbReference type="InParanoid" id="M4C3Y2"/>
<dbReference type="AlphaFoldDB" id="M4C3Y2"/>
<organism evidence="3 4">
    <name type="scientific">Hyaloperonospora arabidopsidis (strain Emoy2)</name>
    <name type="common">Downy mildew agent</name>
    <name type="synonym">Peronospora arabidopsidis</name>
    <dbReference type="NCBI Taxonomy" id="559515"/>
    <lineage>
        <taxon>Eukaryota</taxon>
        <taxon>Sar</taxon>
        <taxon>Stramenopiles</taxon>
        <taxon>Oomycota</taxon>
        <taxon>Peronosporomycetes</taxon>
        <taxon>Peronosporales</taxon>
        <taxon>Peronosporaceae</taxon>
        <taxon>Hyaloperonospora</taxon>
    </lineage>
</organism>
<feature type="domain" description="HTH CENPB-type" evidence="2">
    <location>
        <begin position="1"/>
        <end position="44"/>
    </location>
</feature>
<reference evidence="4" key="1">
    <citation type="journal article" date="2010" name="Science">
        <title>Signatures of adaptation to obligate biotrophy in the Hyaloperonospora arabidopsidis genome.</title>
        <authorList>
            <person name="Baxter L."/>
            <person name="Tripathy S."/>
            <person name="Ishaque N."/>
            <person name="Boot N."/>
            <person name="Cabral A."/>
            <person name="Kemen E."/>
            <person name="Thines M."/>
            <person name="Ah-Fong A."/>
            <person name="Anderson R."/>
            <person name="Badejoko W."/>
            <person name="Bittner-Eddy P."/>
            <person name="Boore J.L."/>
            <person name="Chibucos M.C."/>
            <person name="Coates M."/>
            <person name="Dehal P."/>
            <person name="Delehaunty K."/>
            <person name="Dong S."/>
            <person name="Downton P."/>
            <person name="Dumas B."/>
            <person name="Fabro G."/>
            <person name="Fronick C."/>
            <person name="Fuerstenberg S.I."/>
            <person name="Fulton L."/>
            <person name="Gaulin E."/>
            <person name="Govers F."/>
            <person name="Hughes L."/>
            <person name="Humphray S."/>
            <person name="Jiang R.H."/>
            <person name="Judelson H."/>
            <person name="Kamoun S."/>
            <person name="Kyung K."/>
            <person name="Meijer H."/>
            <person name="Minx P."/>
            <person name="Morris P."/>
            <person name="Nelson J."/>
            <person name="Phuntumart V."/>
            <person name="Qutob D."/>
            <person name="Rehmany A."/>
            <person name="Rougon-Cardoso A."/>
            <person name="Ryden P."/>
            <person name="Torto-Alalibo T."/>
            <person name="Studholme D."/>
            <person name="Wang Y."/>
            <person name="Win J."/>
            <person name="Wood J."/>
            <person name="Clifton S.W."/>
            <person name="Rogers J."/>
            <person name="Van den Ackerveken G."/>
            <person name="Jones J.D."/>
            <person name="McDowell J.M."/>
            <person name="Beynon J."/>
            <person name="Tyler B.M."/>
        </authorList>
    </citation>
    <scope>NUCLEOTIDE SEQUENCE [LARGE SCALE GENOMIC DNA]</scope>
    <source>
        <strain evidence="4">Emoy2</strain>
    </source>
</reference>
<keyword evidence="4" id="KW-1185">Reference proteome</keyword>
<dbReference type="EMBL" id="JH598188">
    <property type="status" value="NOT_ANNOTATED_CDS"/>
    <property type="molecule type" value="Genomic_DNA"/>
</dbReference>
<keyword evidence="1" id="KW-0238">DNA-binding</keyword>
<dbReference type="EnsemblProtists" id="HpaT813800">
    <property type="protein sequence ID" value="HpaP813800"/>
    <property type="gene ID" value="HpaG813800"/>
</dbReference>
<dbReference type="VEuPathDB" id="FungiDB:HpaG813800"/>
<dbReference type="GO" id="GO:0003677">
    <property type="term" value="F:DNA binding"/>
    <property type="evidence" value="ECO:0007669"/>
    <property type="project" value="UniProtKB-KW"/>
</dbReference>
<protein>
    <recommendedName>
        <fullName evidence="2">HTH CENPB-type domain-containing protein</fullName>
    </recommendedName>
</protein>
<accession>M4C3Y2</accession>
<reference evidence="3" key="2">
    <citation type="submission" date="2015-06" db="UniProtKB">
        <authorList>
            <consortium name="EnsemblProtists"/>
        </authorList>
    </citation>
    <scope>IDENTIFICATION</scope>
    <source>
        <strain evidence="3">Emoy2</strain>
    </source>
</reference>
<name>M4C3Y2_HYAAE</name>
<dbReference type="PROSITE" id="PS51253">
    <property type="entry name" value="HTH_CENPB"/>
    <property type="match status" value="1"/>
</dbReference>
<evidence type="ECO:0000313" key="4">
    <source>
        <dbReference type="Proteomes" id="UP000011713"/>
    </source>
</evidence>
<proteinExistence type="predicted"/>
<evidence type="ECO:0000256" key="1">
    <source>
        <dbReference type="ARBA" id="ARBA00023125"/>
    </source>
</evidence>
<dbReference type="Proteomes" id="UP000011713">
    <property type="component" value="Unassembled WGS sequence"/>
</dbReference>
<evidence type="ECO:0000259" key="2">
    <source>
        <dbReference type="PROSITE" id="PS51253"/>
    </source>
</evidence>
<sequence>MSGELLKSKGALSLRRLYSNAYQFEYSNGWLDRLKSRYGASNCTFASVRVVQSTWYSLNKLITRPQAYN</sequence>